<name>A0A147BB34_IXORI</name>
<dbReference type="Pfam" id="PF00075">
    <property type="entry name" value="RNase_H"/>
    <property type="match status" value="1"/>
</dbReference>
<evidence type="ECO:0000313" key="10">
    <source>
        <dbReference type="EMBL" id="JAR87973.1"/>
    </source>
</evidence>
<evidence type="ECO:0000256" key="2">
    <source>
        <dbReference type="ARBA" id="ARBA00005300"/>
    </source>
</evidence>
<dbReference type="PANTHER" id="PTHR10642:SF26">
    <property type="entry name" value="RIBONUCLEASE H1"/>
    <property type="match status" value="1"/>
</dbReference>
<keyword evidence="7" id="KW-0378">Hydrolase</keyword>
<keyword evidence="6" id="KW-0255">Endonuclease</keyword>
<comment type="similarity">
    <text evidence="2">Belongs to the RNase H family.</text>
</comment>
<feature type="non-terminal residue" evidence="10">
    <location>
        <position position="1"/>
    </location>
</feature>
<feature type="domain" description="RNase H type-1" evidence="9">
    <location>
        <begin position="35"/>
        <end position="170"/>
    </location>
</feature>
<proteinExistence type="inferred from homology"/>
<evidence type="ECO:0000256" key="3">
    <source>
        <dbReference type="ARBA" id="ARBA00012180"/>
    </source>
</evidence>
<dbReference type="InterPro" id="IPR012337">
    <property type="entry name" value="RNaseH-like_sf"/>
</dbReference>
<dbReference type="Gene3D" id="3.30.420.10">
    <property type="entry name" value="Ribonuclease H-like superfamily/Ribonuclease H"/>
    <property type="match status" value="1"/>
</dbReference>
<evidence type="ECO:0000256" key="8">
    <source>
        <dbReference type="SAM" id="MobiDB-lite"/>
    </source>
</evidence>
<feature type="compositionally biased region" description="Basic and acidic residues" evidence="8">
    <location>
        <begin position="172"/>
        <end position="203"/>
    </location>
</feature>
<dbReference type="GO" id="GO:0003676">
    <property type="term" value="F:nucleic acid binding"/>
    <property type="evidence" value="ECO:0007669"/>
    <property type="project" value="InterPro"/>
</dbReference>
<evidence type="ECO:0000256" key="4">
    <source>
        <dbReference type="ARBA" id="ARBA00022722"/>
    </source>
</evidence>
<dbReference type="GO" id="GO:0046872">
    <property type="term" value="F:metal ion binding"/>
    <property type="evidence" value="ECO:0007669"/>
    <property type="project" value="UniProtKB-KW"/>
</dbReference>
<dbReference type="GO" id="GO:0043137">
    <property type="term" value="P:DNA replication, removal of RNA primer"/>
    <property type="evidence" value="ECO:0007669"/>
    <property type="project" value="TreeGrafter"/>
</dbReference>
<reference evidence="10" key="1">
    <citation type="journal article" date="2018" name="PLoS Negl. Trop. Dis.">
        <title>Sialome diversity of ticks revealed by RNAseq of single tick salivary glands.</title>
        <authorList>
            <person name="Perner J."/>
            <person name="Kropackova S."/>
            <person name="Kopacek P."/>
            <person name="Ribeiro J.M."/>
        </authorList>
    </citation>
    <scope>NUCLEOTIDE SEQUENCE</scope>
    <source>
        <strain evidence="10">Siblings of single egg batch collected in Ceske Budejovice</strain>
        <tissue evidence="10">Salivary glands</tissue>
    </source>
</reference>
<dbReference type="InterPro" id="IPR036397">
    <property type="entry name" value="RNaseH_sf"/>
</dbReference>
<protein>
    <recommendedName>
        <fullName evidence="3">ribonuclease H</fullName>
        <ecNumber evidence="3">3.1.26.4</ecNumber>
    </recommendedName>
</protein>
<dbReference type="AlphaFoldDB" id="A0A147BB34"/>
<sequence>EITDNKPSTRKGDKKQQDRLARAHIKMTEAWEEGTNGIVAAYTDTASIDGPVTLKTAAVIFPTLGTSATKNLPARTSVKGGELAAVRLALETALALPEPPPEHLRIFTDSQEVVKECRKSRSPSVEVRNIKKLASLLLARGTTTRIAWVPAHAGIPGNEEVHRLARASLLAPRDRDDTPSLQDHDHGYAPVRDRAPASRAREEDCNDGGYDPGEERAQIRQEYQSTLWEKLPPTPNPPLPRGFGRRAKVLLTRIRTDATLTPARIASWSRGKRSGTCTKCNMGAKADTFHLLWECPKYKTTRSKHRPSNIASLEGWTHPPGEEDKRSILRSLIDFIYEAKLDIFI</sequence>
<accession>A0A147BB34</accession>
<evidence type="ECO:0000259" key="9">
    <source>
        <dbReference type="PROSITE" id="PS50879"/>
    </source>
</evidence>
<keyword evidence="4" id="KW-0540">Nuclease</keyword>
<dbReference type="InterPro" id="IPR050092">
    <property type="entry name" value="RNase_H"/>
</dbReference>
<evidence type="ECO:0000256" key="5">
    <source>
        <dbReference type="ARBA" id="ARBA00022723"/>
    </source>
</evidence>
<dbReference type="EMBL" id="GEGO01007431">
    <property type="protein sequence ID" value="JAR87973.1"/>
    <property type="molecule type" value="Transcribed_RNA"/>
</dbReference>
<dbReference type="CDD" id="cd09276">
    <property type="entry name" value="Rnase_HI_RT_non_LTR"/>
    <property type="match status" value="1"/>
</dbReference>
<dbReference type="PANTHER" id="PTHR10642">
    <property type="entry name" value="RIBONUCLEASE H1"/>
    <property type="match status" value="1"/>
</dbReference>
<dbReference type="SUPFAM" id="SSF53098">
    <property type="entry name" value="Ribonuclease H-like"/>
    <property type="match status" value="1"/>
</dbReference>
<comment type="catalytic activity">
    <reaction evidence="1">
        <text>Endonucleolytic cleavage to 5'-phosphomonoester.</text>
        <dbReference type="EC" id="3.1.26.4"/>
    </reaction>
</comment>
<evidence type="ECO:0000256" key="6">
    <source>
        <dbReference type="ARBA" id="ARBA00022759"/>
    </source>
</evidence>
<dbReference type="InterPro" id="IPR002156">
    <property type="entry name" value="RNaseH_domain"/>
</dbReference>
<organism evidence="10">
    <name type="scientific">Ixodes ricinus</name>
    <name type="common">Common tick</name>
    <name type="synonym">Acarus ricinus</name>
    <dbReference type="NCBI Taxonomy" id="34613"/>
    <lineage>
        <taxon>Eukaryota</taxon>
        <taxon>Metazoa</taxon>
        <taxon>Ecdysozoa</taxon>
        <taxon>Arthropoda</taxon>
        <taxon>Chelicerata</taxon>
        <taxon>Arachnida</taxon>
        <taxon>Acari</taxon>
        <taxon>Parasitiformes</taxon>
        <taxon>Ixodida</taxon>
        <taxon>Ixodoidea</taxon>
        <taxon>Ixodidae</taxon>
        <taxon>Ixodinae</taxon>
        <taxon>Ixodes</taxon>
    </lineage>
</organism>
<keyword evidence="5" id="KW-0479">Metal-binding</keyword>
<evidence type="ECO:0000256" key="1">
    <source>
        <dbReference type="ARBA" id="ARBA00000077"/>
    </source>
</evidence>
<keyword evidence="10" id="KW-0548">Nucleotidyltransferase</keyword>
<dbReference type="PROSITE" id="PS50879">
    <property type="entry name" value="RNASE_H_1"/>
    <property type="match status" value="1"/>
</dbReference>
<dbReference type="GO" id="GO:0003964">
    <property type="term" value="F:RNA-directed DNA polymerase activity"/>
    <property type="evidence" value="ECO:0007669"/>
    <property type="project" value="UniProtKB-KW"/>
</dbReference>
<feature type="region of interest" description="Disordered" evidence="8">
    <location>
        <begin position="171"/>
        <end position="213"/>
    </location>
</feature>
<evidence type="ECO:0000256" key="7">
    <source>
        <dbReference type="ARBA" id="ARBA00022801"/>
    </source>
</evidence>
<dbReference type="GO" id="GO:0004523">
    <property type="term" value="F:RNA-DNA hybrid ribonuclease activity"/>
    <property type="evidence" value="ECO:0007669"/>
    <property type="project" value="UniProtKB-EC"/>
</dbReference>
<keyword evidence="10" id="KW-0808">Transferase</keyword>
<keyword evidence="10" id="KW-0695">RNA-directed DNA polymerase</keyword>
<dbReference type="EC" id="3.1.26.4" evidence="3"/>